<dbReference type="GO" id="GO:0009055">
    <property type="term" value="F:electron transfer activity"/>
    <property type="evidence" value="ECO:0007669"/>
    <property type="project" value="InterPro"/>
</dbReference>
<keyword evidence="5" id="KW-0349">Heme</keyword>
<dbReference type="KEGG" id="rfo:REIFOR_02572"/>
<evidence type="ECO:0000256" key="7">
    <source>
        <dbReference type="ARBA" id="ARBA00022723"/>
    </source>
</evidence>
<organism evidence="14 15">
    <name type="scientific">Reinekea forsetii</name>
    <dbReference type="NCBI Taxonomy" id="1336806"/>
    <lineage>
        <taxon>Bacteria</taxon>
        <taxon>Pseudomonadati</taxon>
        <taxon>Pseudomonadota</taxon>
        <taxon>Gammaproteobacteria</taxon>
        <taxon>Oceanospirillales</taxon>
        <taxon>Saccharospirillaceae</taxon>
        <taxon>Reinekea</taxon>
    </lineage>
</organism>
<evidence type="ECO:0000256" key="2">
    <source>
        <dbReference type="ARBA" id="ARBA00008622"/>
    </source>
</evidence>
<feature type="domain" description="Cytochrome b561 bacterial/Ni-hydrogenase" evidence="13">
    <location>
        <begin position="11"/>
        <end position="198"/>
    </location>
</feature>
<protein>
    <submittedName>
        <fullName evidence="14">Cytochrome B56</fullName>
    </submittedName>
</protein>
<dbReference type="PRINTS" id="PR00161">
    <property type="entry name" value="NIHGNASECYTB"/>
</dbReference>
<keyword evidence="10" id="KW-0408">Iron</keyword>
<dbReference type="Gene3D" id="1.20.950.20">
    <property type="entry name" value="Transmembrane di-heme cytochromes, Chain C"/>
    <property type="match status" value="1"/>
</dbReference>
<dbReference type="GO" id="GO:0005506">
    <property type="term" value="F:iron ion binding"/>
    <property type="evidence" value="ECO:0007669"/>
    <property type="project" value="InterPro"/>
</dbReference>
<dbReference type="AlphaFoldDB" id="A0A2K8KSJ6"/>
<dbReference type="SUPFAM" id="SSF81342">
    <property type="entry name" value="Transmembrane di-heme cytochromes"/>
    <property type="match status" value="1"/>
</dbReference>
<dbReference type="Pfam" id="PF01292">
    <property type="entry name" value="Ni_hydr_CYTB"/>
    <property type="match status" value="1"/>
</dbReference>
<keyword evidence="3" id="KW-0813">Transport</keyword>
<feature type="transmembrane region" description="Helical" evidence="12">
    <location>
        <begin position="162"/>
        <end position="183"/>
    </location>
</feature>
<feature type="transmembrane region" description="Helical" evidence="12">
    <location>
        <begin position="48"/>
        <end position="70"/>
    </location>
</feature>
<dbReference type="Proteomes" id="UP000229757">
    <property type="component" value="Chromosome"/>
</dbReference>
<evidence type="ECO:0000256" key="6">
    <source>
        <dbReference type="ARBA" id="ARBA00022692"/>
    </source>
</evidence>
<evidence type="ECO:0000256" key="9">
    <source>
        <dbReference type="ARBA" id="ARBA00022989"/>
    </source>
</evidence>
<dbReference type="GO" id="GO:0005886">
    <property type="term" value="C:plasma membrane"/>
    <property type="evidence" value="ECO:0007669"/>
    <property type="project" value="UniProtKB-SubCell"/>
</dbReference>
<evidence type="ECO:0000256" key="3">
    <source>
        <dbReference type="ARBA" id="ARBA00022448"/>
    </source>
</evidence>
<evidence type="ECO:0000256" key="11">
    <source>
        <dbReference type="ARBA" id="ARBA00023136"/>
    </source>
</evidence>
<evidence type="ECO:0000259" key="13">
    <source>
        <dbReference type="Pfam" id="PF01292"/>
    </source>
</evidence>
<comment type="subcellular location">
    <subcellularLocation>
        <location evidence="1">Cell membrane</location>
        <topology evidence="1">Multi-pass membrane protein</topology>
    </subcellularLocation>
</comment>
<keyword evidence="8" id="KW-0249">Electron transport</keyword>
<dbReference type="GO" id="GO:0020037">
    <property type="term" value="F:heme binding"/>
    <property type="evidence" value="ECO:0007669"/>
    <property type="project" value="TreeGrafter"/>
</dbReference>
<keyword evidence="7" id="KW-0479">Metal-binding</keyword>
<dbReference type="InterPro" id="IPR051542">
    <property type="entry name" value="Hydrogenase_cytochrome"/>
</dbReference>
<sequence>MTEITERIYLFKWFERFWHWSQAVLIILMAITGFEIHGSYNLFGFHTAIDIHVYSAWILIVLWVFTIFWHLTTGEYKHYIPTWKGLTQQILYYMQGIFTGAPHPFHASAKAKHNPLQRIAYLLLKVMMIPLIWASGLLYLFYNDWAAWGLVELGLTLEQVAVVHVLAAFLLLLFLIAHLYLITTGATVLQFTKAMITGWEDVPVEHNKQPKL</sequence>
<keyword evidence="15" id="KW-1185">Reference proteome</keyword>
<evidence type="ECO:0000256" key="5">
    <source>
        <dbReference type="ARBA" id="ARBA00022617"/>
    </source>
</evidence>
<evidence type="ECO:0000256" key="1">
    <source>
        <dbReference type="ARBA" id="ARBA00004651"/>
    </source>
</evidence>
<evidence type="ECO:0000256" key="4">
    <source>
        <dbReference type="ARBA" id="ARBA00022475"/>
    </source>
</evidence>
<dbReference type="InterPro" id="IPR000516">
    <property type="entry name" value="Ni-dep_Hydgase_cyt-B"/>
</dbReference>
<name>A0A2K8KSJ6_9GAMM</name>
<accession>A0A2K8KSJ6</accession>
<keyword evidence="4" id="KW-1003">Cell membrane</keyword>
<proteinExistence type="inferred from homology"/>
<feature type="transmembrane region" description="Helical" evidence="12">
    <location>
        <begin position="17"/>
        <end position="36"/>
    </location>
</feature>
<feature type="transmembrane region" description="Helical" evidence="12">
    <location>
        <begin position="119"/>
        <end position="142"/>
    </location>
</feature>
<keyword evidence="9 12" id="KW-1133">Transmembrane helix</keyword>
<dbReference type="GO" id="GO:0022904">
    <property type="term" value="P:respiratory electron transport chain"/>
    <property type="evidence" value="ECO:0007669"/>
    <property type="project" value="InterPro"/>
</dbReference>
<dbReference type="InterPro" id="IPR011577">
    <property type="entry name" value="Cyt_b561_bac/Ni-Hgenase"/>
</dbReference>
<keyword evidence="11 12" id="KW-0472">Membrane</keyword>
<reference evidence="14 15" key="1">
    <citation type="journal article" date="2017" name="Environ. Microbiol.">
        <title>Genomic and physiological analyses of 'Reinekea forsetii' reveal a versatile opportunistic lifestyle during spring algae blooms.</title>
        <authorList>
            <person name="Avci B."/>
            <person name="Hahnke R.L."/>
            <person name="Chafee M."/>
            <person name="Fischer T."/>
            <person name="Gruber-Vodicka H."/>
            <person name="Tegetmeyer H.E."/>
            <person name="Harder J."/>
            <person name="Fuchs B.M."/>
            <person name="Amann R.I."/>
            <person name="Teeling H."/>
        </authorList>
    </citation>
    <scope>NUCLEOTIDE SEQUENCE [LARGE SCALE GENOMIC DNA]</scope>
    <source>
        <strain evidence="14 15">Hel1_31_D35</strain>
    </source>
</reference>
<evidence type="ECO:0000256" key="10">
    <source>
        <dbReference type="ARBA" id="ARBA00023004"/>
    </source>
</evidence>
<evidence type="ECO:0000313" key="14">
    <source>
        <dbReference type="EMBL" id="ATX77697.1"/>
    </source>
</evidence>
<dbReference type="PANTHER" id="PTHR30485">
    <property type="entry name" value="NI/FE-HYDROGENASE 1 B-TYPE CYTOCHROME SUBUNIT"/>
    <property type="match status" value="1"/>
</dbReference>
<keyword evidence="6 12" id="KW-0812">Transmembrane</keyword>
<evidence type="ECO:0000256" key="8">
    <source>
        <dbReference type="ARBA" id="ARBA00022982"/>
    </source>
</evidence>
<dbReference type="InterPro" id="IPR016174">
    <property type="entry name" value="Di-haem_cyt_TM"/>
</dbReference>
<dbReference type="RefSeq" id="WP_193437301.1">
    <property type="nucleotide sequence ID" value="NZ_CP011797.1"/>
</dbReference>
<dbReference type="EMBL" id="CP011797">
    <property type="protein sequence ID" value="ATX77697.1"/>
    <property type="molecule type" value="Genomic_DNA"/>
</dbReference>
<evidence type="ECO:0000313" key="15">
    <source>
        <dbReference type="Proteomes" id="UP000229757"/>
    </source>
</evidence>
<gene>
    <name evidence="14" type="ORF">REIFOR_02572</name>
</gene>
<dbReference type="PANTHER" id="PTHR30485:SF1">
    <property type="entry name" value="CYTOCHROME YDHU-RELATED"/>
    <property type="match status" value="1"/>
</dbReference>
<comment type="similarity">
    <text evidence="2">Belongs to the HupC/HyaC/HydC family.</text>
</comment>
<evidence type="ECO:0000256" key="12">
    <source>
        <dbReference type="SAM" id="Phobius"/>
    </source>
</evidence>